<gene>
    <name evidence="1" type="ORF">LSH36_316g07037</name>
</gene>
<sequence>MLMFLASATIDASYSTQTHTHFDCEKLPCLLCIILTDFNHSGY</sequence>
<protein>
    <submittedName>
        <fullName evidence="1">Uncharacterized protein</fullName>
    </submittedName>
</protein>
<keyword evidence="2" id="KW-1185">Reference proteome</keyword>
<dbReference type="EMBL" id="JAODUP010000316">
    <property type="protein sequence ID" value="KAK2152860.1"/>
    <property type="molecule type" value="Genomic_DNA"/>
</dbReference>
<organism evidence="1 2">
    <name type="scientific">Paralvinella palmiformis</name>
    <dbReference type="NCBI Taxonomy" id="53620"/>
    <lineage>
        <taxon>Eukaryota</taxon>
        <taxon>Metazoa</taxon>
        <taxon>Spiralia</taxon>
        <taxon>Lophotrochozoa</taxon>
        <taxon>Annelida</taxon>
        <taxon>Polychaeta</taxon>
        <taxon>Sedentaria</taxon>
        <taxon>Canalipalpata</taxon>
        <taxon>Terebellida</taxon>
        <taxon>Terebelliformia</taxon>
        <taxon>Alvinellidae</taxon>
        <taxon>Paralvinella</taxon>
    </lineage>
</organism>
<evidence type="ECO:0000313" key="1">
    <source>
        <dbReference type="EMBL" id="KAK2152860.1"/>
    </source>
</evidence>
<dbReference type="Proteomes" id="UP001208570">
    <property type="component" value="Unassembled WGS sequence"/>
</dbReference>
<comment type="caution">
    <text evidence="1">The sequence shown here is derived from an EMBL/GenBank/DDBJ whole genome shotgun (WGS) entry which is preliminary data.</text>
</comment>
<dbReference type="AlphaFoldDB" id="A0AAD9N138"/>
<evidence type="ECO:0000313" key="2">
    <source>
        <dbReference type="Proteomes" id="UP001208570"/>
    </source>
</evidence>
<accession>A0AAD9N138</accession>
<name>A0AAD9N138_9ANNE</name>
<reference evidence="1" key="1">
    <citation type="journal article" date="2023" name="Mol. Biol. Evol.">
        <title>Third-Generation Sequencing Reveals the Adaptive Role of the Epigenome in Three Deep-Sea Polychaetes.</title>
        <authorList>
            <person name="Perez M."/>
            <person name="Aroh O."/>
            <person name="Sun Y."/>
            <person name="Lan Y."/>
            <person name="Juniper S.K."/>
            <person name="Young C.R."/>
            <person name="Angers B."/>
            <person name="Qian P.Y."/>
        </authorList>
    </citation>
    <scope>NUCLEOTIDE SEQUENCE</scope>
    <source>
        <strain evidence="1">P08H-3</strain>
    </source>
</reference>
<proteinExistence type="predicted"/>